<feature type="domain" description="J" evidence="1">
    <location>
        <begin position="2"/>
        <end position="67"/>
    </location>
</feature>
<proteinExistence type="predicted"/>
<sequence>MNAFDTFSLTPALVLDLDNLRDIYQNLAAENHPDKGGDKQLFEKINLDYAILRSPAKRIKAIMDHQGIEYDARGAVSNDLMDLFMLVGALIQEADSFIRKKSAATSVLAKALLEAESMELQNKLSERIATIESNQSKITERFASPINDSELPQIARNLSFLEKWQAQLQQRYGSLF</sequence>
<dbReference type="SUPFAM" id="SSF46565">
    <property type="entry name" value="Chaperone J-domain"/>
    <property type="match status" value="1"/>
</dbReference>
<dbReference type="Proteomes" id="UP000239907">
    <property type="component" value="Unassembled WGS sequence"/>
</dbReference>
<dbReference type="InterPro" id="IPR001623">
    <property type="entry name" value="DnaJ_domain"/>
</dbReference>
<evidence type="ECO:0000313" key="3">
    <source>
        <dbReference type="Proteomes" id="UP000239907"/>
    </source>
</evidence>
<evidence type="ECO:0000313" key="2">
    <source>
        <dbReference type="EMBL" id="PQJ27136.1"/>
    </source>
</evidence>
<accession>A0A2S7TWL5</accession>
<keyword evidence="3" id="KW-1185">Reference proteome</keyword>
<protein>
    <recommendedName>
        <fullName evidence="1">J domain-containing protein</fullName>
    </recommendedName>
</protein>
<comment type="caution">
    <text evidence="2">The sequence shown here is derived from an EMBL/GenBank/DDBJ whole genome shotgun (WGS) entry which is preliminary data.</text>
</comment>
<organism evidence="2 3">
    <name type="scientific">Rubritalea profundi</name>
    <dbReference type="NCBI Taxonomy" id="1658618"/>
    <lineage>
        <taxon>Bacteria</taxon>
        <taxon>Pseudomonadati</taxon>
        <taxon>Verrucomicrobiota</taxon>
        <taxon>Verrucomicrobiia</taxon>
        <taxon>Verrucomicrobiales</taxon>
        <taxon>Rubritaleaceae</taxon>
        <taxon>Rubritalea</taxon>
    </lineage>
</organism>
<dbReference type="OrthoDB" id="9779889at2"/>
<dbReference type="InterPro" id="IPR036869">
    <property type="entry name" value="J_dom_sf"/>
</dbReference>
<dbReference type="Gene3D" id="1.10.287.110">
    <property type="entry name" value="DnaJ domain"/>
    <property type="match status" value="1"/>
</dbReference>
<evidence type="ECO:0000259" key="1">
    <source>
        <dbReference type="PROSITE" id="PS50076"/>
    </source>
</evidence>
<name>A0A2S7TWL5_9BACT</name>
<dbReference type="SMART" id="SM00271">
    <property type="entry name" value="DnaJ"/>
    <property type="match status" value="1"/>
</dbReference>
<dbReference type="RefSeq" id="WP_105041624.1">
    <property type="nucleotide sequence ID" value="NZ_MQWA01000001.1"/>
</dbReference>
<reference evidence="2 3" key="1">
    <citation type="submission" date="2016-12" db="EMBL/GenBank/DDBJ databases">
        <title>Study of bacterial adaptation to deep sea.</title>
        <authorList>
            <person name="Song J."/>
            <person name="Yoshizawa S."/>
            <person name="Kogure K."/>
        </authorList>
    </citation>
    <scope>NUCLEOTIDE SEQUENCE [LARGE SCALE GENOMIC DNA]</scope>
    <source>
        <strain evidence="2 3">SAORIC-165</strain>
    </source>
</reference>
<gene>
    <name evidence="2" type="ORF">BSZ32_00560</name>
</gene>
<dbReference type="AlphaFoldDB" id="A0A2S7TWL5"/>
<dbReference type="PROSITE" id="PS50076">
    <property type="entry name" value="DNAJ_2"/>
    <property type="match status" value="1"/>
</dbReference>
<dbReference type="EMBL" id="MQWA01000001">
    <property type="protein sequence ID" value="PQJ27136.1"/>
    <property type="molecule type" value="Genomic_DNA"/>
</dbReference>